<comment type="pathway">
    <text evidence="4">Protein modification; protein glycosylation.</text>
</comment>
<dbReference type="UniPathway" id="UPA00378"/>
<dbReference type="PROSITE" id="PS50005">
    <property type="entry name" value="TPR"/>
    <property type="match status" value="4"/>
</dbReference>
<comment type="subcellular location">
    <subcellularLocation>
        <location evidence="3">Endoplasmic reticulum</location>
    </subcellularLocation>
    <subcellularLocation>
        <location evidence="2">Membrane</location>
        <topology evidence="2">Multi-pass membrane protein</topology>
    </subcellularLocation>
</comment>
<dbReference type="InterPro" id="IPR019734">
    <property type="entry name" value="TPR_rpt"/>
</dbReference>
<comment type="catalytic activity">
    <reaction evidence="15">
        <text>a di-trans,poly-cis-dolichyl beta-D-mannosyl phosphate + L-seryl-[protein] = 3-O-(alpha-D-mannosyl)-L-seryl-[protein] + a di-trans,poly-cis-dolichyl phosphate + H(+)</text>
        <dbReference type="Rhea" id="RHEA:17377"/>
        <dbReference type="Rhea" id="RHEA-COMP:9863"/>
        <dbReference type="Rhea" id="RHEA-COMP:13546"/>
        <dbReference type="Rhea" id="RHEA-COMP:19498"/>
        <dbReference type="Rhea" id="RHEA-COMP:19501"/>
        <dbReference type="ChEBI" id="CHEBI:15378"/>
        <dbReference type="ChEBI" id="CHEBI:29999"/>
        <dbReference type="ChEBI" id="CHEBI:57683"/>
        <dbReference type="ChEBI" id="CHEBI:58211"/>
        <dbReference type="ChEBI" id="CHEBI:137321"/>
        <dbReference type="EC" id="2.4.1.109"/>
    </reaction>
</comment>
<evidence type="ECO:0000256" key="7">
    <source>
        <dbReference type="ARBA" id="ARBA00022679"/>
    </source>
</evidence>
<keyword evidence="7" id="KW-0808">Transferase</keyword>
<evidence type="ECO:0000256" key="3">
    <source>
        <dbReference type="ARBA" id="ARBA00004240"/>
    </source>
</evidence>
<evidence type="ECO:0000256" key="8">
    <source>
        <dbReference type="ARBA" id="ARBA00022692"/>
    </source>
</evidence>
<evidence type="ECO:0000313" key="16">
    <source>
        <dbReference type="EMBL" id="CAD7222165.1"/>
    </source>
</evidence>
<gene>
    <name evidence="16" type="ORF">CTOB1V02_LOCUS181</name>
</gene>
<evidence type="ECO:0000256" key="13">
    <source>
        <dbReference type="ARBA" id="ARBA00023136"/>
    </source>
</evidence>
<dbReference type="GO" id="GO:0016020">
    <property type="term" value="C:membrane"/>
    <property type="evidence" value="ECO:0007669"/>
    <property type="project" value="UniProtKB-SubCell"/>
</dbReference>
<dbReference type="Pfam" id="PF13424">
    <property type="entry name" value="TPR_12"/>
    <property type="match status" value="1"/>
</dbReference>
<reference evidence="16" key="1">
    <citation type="submission" date="2020-11" db="EMBL/GenBank/DDBJ databases">
        <authorList>
            <person name="Tran Van P."/>
        </authorList>
    </citation>
    <scope>NUCLEOTIDE SEQUENCE</scope>
</reference>
<dbReference type="EMBL" id="OB660032">
    <property type="protein sequence ID" value="CAD7222165.1"/>
    <property type="molecule type" value="Genomic_DNA"/>
</dbReference>
<dbReference type="GO" id="GO:0005783">
    <property type="term" value="C:endoplasmic reticulum"/>
    <property type="evidence" value="ECO:0007669"/>
    <property type="project" value="UniProtKB-SubCell"/>
</dbReference>
<dbReference type="InterPro" id="IPR011990">
    <property type="entry name" value="TPR-like_helical_dom_sf"/>
</dbReference>
<dbReference type="GO" id="GO:0030968">
    <property type="term" value="P:endoplasmic reticulum unfolded protein response"/>
    <property type="evidence" value="ECO:0007669"/>
    <property type="project" value="TreeGrafter"/>
</dbReference>
<keyword evidence="10" id="KW-0802">TPR repeat</keyword>
<organism evidence="16">
    <name type="scientific">Cyprideis torosa</name>
    <dbReference type="NCBI Taxonomy" id="163714"/>
    <lineage>
        <taxon>Eukaryota</taxon>
        <taxon>Metazoa</taxon>
        <taxon>Ecdysozoa</taxon>
        <taxon>Arthropoda</taxon>
        <taxon>Crustacea</taxon>
        <taxon>Oligostraca</taxon>
        <taxon>Ostracoda</taxon>
        <taxon>Podocopa</taxon>
        <taxon>Podocopida</taxon>
        <taxon>Cytherocopina</taxon>
        <taxon>Cytheroidea</taxon>
        <taxon>Cytherideidae</taxon>
        <taxon>Cyprideis</taxon>
    </lineage>
</organism>
<dbReference type="Gene3D" id="1.25.40.10">
    <property type="entry name" value="Tetratricopeptide repeat domain"/>
    <property type="match status" value="2"/>
</dbReference>
<dbReference type="GO" id="GO:0004169">
    <property type="term" value="F:dolichyl-phosphate-mannose-protein mannosyltransferase activity"/>
    <property type="evidence" value="ECO:0007669"/>
    <property type="project" value="UniProtKB-EC"/>
</dbReference>
<comment type="function">
    <text evidence="1">Transfers mannosyl residues to the hydroxyl group of serine or threonine residues.</text>
</comment>
<keyword evidence="11" id="KW-0256">Endoplasmic reticulum</keyword>
<evidence type="ECO:0000256" key="6">
    <source>
        <dbReference type="ARBA" id="ARBA00012839"/>
    </source>
</evidence>
<evidence type="ECO:0000256" key="9">
    <source>
        <dbReference type="ARBA" id="ARBA00022737"/>
    </source>
</evidence>
<comment type="similarity">
    <text evidence="5">Belongs to the TMTC family.</text>
</comment>
<dbReference type="Pfam" id="PF13414">
    <property type="entry name" value="TPR_11"/>
    <property type="match status" value="1"/>
</dbReference>
<dbReference type="SMART" id="SM00028">
    <property type="entry name" value="TPR"/>
    <property type="match status" value="5"/>
</dbReference>
<evidence type="ECO:0000256" key="12">
    <source>
        <dbReference type="ARBA" id="ARBA00022989"/>
    </source>
</evidence>
<dbReference type="Pfam" id="PF13181">
    <property type="entry name" value="TPR_8"/>
    <property type="match status" value="1"/>
</dbReference>
<dbReference type="EC" id="2.4.1.109" evidence="6"/>
<keyword evidence="12" id="KW-1133">Transmembrane helix</keyword>
<keyword evidence="8" id="KW-0812">Transmembrane</keyword>
<evidence type="ECO:0000256" key="10">
    <source>
        <dbReference type="ARBA" id="ARBA00022803"/>
    </source>
</evidence>
<keyword evidence="13" id="KW-0472">Membrane</keyword>
<dbReference type="InterPro" id="IPR013618">
    <property type="entry name" value="TMTC_DUF1736"/>
</dbReference>
<evidence type="ECO:0000256" key="2">
    <source>
        <dbReference type="ARBA" id="ARBA00004141"/>
    </source>
</evidence>
<evidence type="ECO:0000256" key="15">
    <source>
        <dbReference type="ARBA" id="ARBA00045102"/>
    </source>
</evidence>
<protein>
    <recommendedName>
        <fullName evidence="6">dolichyl-phosphate-mannose--protein mannosyltransferase</fullName>
        <ecNumber evidence="6">2.4.1.109</ecNumber>
    </recommendedName>
</protein>
<dbReference type="Pfam" id="PF08409">
    <property type="entry name" value="TMTC_DUF1736"/>
    <property type="match status" value="1"/>
</dbReference>
<accession>A0A7R8W026</accession>
<dbReference type="SUPFAM" id="SSF48452">
    <property type="entry name" value="TPR-like"/>
    <property type="match status" value="1"/>
</dbReference>
<evidence type="ECO:0000256" key="1">
    <source>
        <dbReference type="ARBA" id="ARBA00003582"/>
    </source>
</evidence>
<proteinExistence type="inferred from homology"/>
<evidence type="ECO:0000256" key="11">
    <source>
        <dbReference type="ARBA" id="ARBA00022824"/>
    </source>
</evidence>
<dbReference type="PANTHER" id="PTHR44227:SF3">
    <property type="entry name" value="PROTEIN O-MANNOSYL-TRANSFERASE TMTC4"/>
    <property type="match status" value="1"/>
</dbReference>
<dbReference type="OrthoDB" id="19588at2759"/>
<keyword evidence="9" id="KW-0677">Repeat</keyword>
<dbReference type="PANTHER" id="PTHR44227">
    <property type="match status" value="1"/>
</dbReference>
<sequence>MRHVNHVLALISVITLSSFSFFSSLSGGFAFDDIEAVINNRDVKGNTPWSSILYDDFWGKSLNSKTSHKSFRPLTTAVFRLLWFLSEGAFIFHLTNLVLYTLLCGLTYLVFFDLTGDTLWGWLAAVLFATHPVHAEPVCSVVGLSDLLCAVLSVGALLCYLQSCPSQTTSNGPTPKIWVSPSHLYKGSSQPPGLHHRGRKKTHWSRIAAYWLALAGMLAKEHGIMMFVMFVVYDVVHSASVHPWFYPPVRWKRISWPIIMAFSLVILRIWWQGGAPPTFQPEDNPAAFAPTFWQRLMTHHYVYSLNLWILLCPWWLCFDWAMGCVPVIQDPLEARVLAPLLLWTCICGLLIKTWKKALSSHDQSLLLSCAWLVLPFLPASNLFFTVGFVIAERMLLLPSVGFCALVALGGRTIHSLLSSRGQKVLLAFFLLLISLHITRSIHRSVQWKRESTLFRSGLQVCPNNAKVHYNIAKNAADEGEVDTALLHYQMAIRLNPRYLDAMNNLGNLLKQQGHLEMAREFLINATRTKSDSAPAWMNLGAVLAEMGDNQGAERAYTMAINLRPNYPDCFYNLANLLGNTYGKMGNYQESENHFLRAIQLNPNAANYVTNLGVLYHRWGKSELAEEAYKRSLQMDPSYKKAHENLRLLRERKKKEQRSDKVGGAYPSAAGSTGKR</sequence>
<evidence type="ECO:0000256" key="14">
    <source>
        <dbReference type="ARBA" id="ARBA00045085"/>
    </source>
</evidence>
<evidence type="ECO:0000256" key="5">
    <source>
        <dbReference type="ARBA" id="ARBA00007882"/>
    </source>
</evidence>
<name>A0A7R8W026_9CRUS</name>
<evidence type="ECO:0000256" key="4">
    <source>
        <dbReference type="ARBA" id="ARBA00004922"/>
    </source>
</evidence>
<dbReference type="AlphaFoldDB" id="A0A7R8W026"/>
<dbReference type="InterPro" id="IPR052346">
    <property type="entry name" value="O-mannosyl-transferase_TMTC"/>
</dbReference>
<comment type="catalytic activity">
    <reaction evidence="14">
        <text>a di-trans,poly-cis-dolichyl beta-D-mannosyl phosphate + L-threonyl-[protein] = 3-O-(alpha-D-mannosyl)-L-threonyl-[protein] + a di-trans,poly-cis-dolichyl phosphate + H(+)</text>
        <dbReference type="Rhea" id="RHEA:53396"/>
        <dbReference type="Rhea" id="RHEA-COMP:11060"/>
        <dbReference type="Rhea" id="RHEA-COMP:13547"/>
        <dbReference type="Rhea" id="RHEA-COMP:19498"/>
        <dbReference type="Rhea" id="RHEA-COMP:19501"/>
        <dbReference type="ChEBI" id="CHEBI:15378"/>
        <dbReference type="ChEBI" id="CHEBI:30013"/>
        <dbReference type="ChEBI" id="CHEBI:57683"/>
        <dbReference type="ChEBI" id="CHEBI:58211"/>
        <dbReference type="ChEBI" id="CHEBI:137323"/>
        <dbReference type="EC" id="2.4.1.109"/>
    </reaction>
</comment>